<proteinExistence type="predicted"/>
<dbReference type="GO" id="GO:0051315">
    <property type="term" value="P:attachment of mitotic spindle microtubules to kinetochore"/>
    <property type="evidence" value="ECO:0007669"/>
    <property type="project" value="InterPro"/>
</dbReference>
<reference evidence="3 4" key="1">
    <citation type="journal article" date="2019" name="Genome Biol. Evol.">
        <title>Whole-Genome Sequencing of the Giant Devil Catfish, Bagarius yarrelli.</title>
        <authorList>
            <person name="Jiang W."/>
            <person name="Lv Y."/>
            <person name="Cheng L."/>
            <person name="Yang K."/>
            <person name="Chao B."/>
            <person name="Wang X."/>
            <person name="Li Y."/>
            <person name="Pan X."/>
            <person name="You X."/>
            <person name="Zhang Y."/>
            <person name="Yang J."/>
            <person name="Li J."/>
            <person name="Zhang X."/>
            <person name="Liu S."/>
            <person name="Sun C."/>
            <person name="Yang J."/>
            <person name="Shi Q."/>
        </authorList>
    </citation>
    <scope>NUCLEOTIDE SEQUENCE [LARGE SCALE GENOMIC DNA]</scope>
    <source>
        <strain evidence="3">JWS20170419001</strain>
        <tissue evidence="3">Muscle</tissue>
    </source>
</reference>
<dbReference type="PANTHER" id="PTHR37354:SF1">
    <property type="entry name" value="CHROMOSOME ALIGNMENT-MAINTAINING PHOSPHOPROTEIN 1"/>
    <property type="match status" value="1"/>
</dbReference>
<keyword evidence="4" id="KW-1185">Reference proteome</keyword>
<dbReference type="Proteomes" id="UP000319801">
    <property type="component" value="Unassembled WGS sequence"/>
</dbReference>
<dbReference type="SMART" id="SM00355">
    <property type="entry name" value="ZnF_C2H2"/>
    <property type="match status" value="2"/>
</dbReference>
<dbReference type="InterPro" id="IPR013087">
    <property type="entry name" value="Znf_C2H2_type"/>
</dbReference>
<evidence type="ECO:0000256" key="1">
    <source>
        <dbReference type="SAM" id="MobiDB-lite"/>
    </source>
</evidence>
<comment type="caution">
    <text evidence="3">The sequence shown here is derived from an EMBL/GenBank/DDBJ whole genome shotgun (WGS) entry which is preliminary data.</text>
</comment>
<evidence type="ECO:0000313" key="4">
    <source>
        <dbReference type="Proteomes" id="UP000319801"/>
    </source>
</evidence>
<dbReference type="EMBL" id="VCAZ01000402">
    <property type="protein sequence ID" value="TUN13378.1"/>
    <property type="molecule type" value="Genomic_DNA"/>
</dbReference>
<evidence type="ECO:0000313" key="3">
    <source>
        <dbReference type="EMBL" id="TUN13378.1"/>
    </source>
</evidence>
<feature type="compositionally biased region" description="Basic and acidic residues" evidence="1">
    <location>
        <begin position="136"/>
        <end position="153"/>
    </location>
</feature>
<feature type="compositionally biased region" description="Polar residues" evidence="1">
    <location>
        <begin position="156"/>
        <end position="172"/>
    </location>
</feature>
<organism evidence="3 4">
    <name type="scientific">Bagarius yarrelli</name>
    <name type="common">Goonch</name>
    <name type="synonym">Bagrus yarrelli</name>
    <dbReference type="NCBI Taxonomy" id="175774"/>
    <lineage>
        <taxon>Eukaryota</taxon>
        <taxon>Metazoa</taxon>
        <taxon>Chordata</taxon>
        <taxon>Craniata</taxon>
        <taxon>Vertebrata</taxon>
        <taxon>Euteleostomi</taxon>
        <taxon>Actinopterygii</taxon>
        <taxon>Neopterygii</taxon>
        <taxon>Teleostei</taxon>
        <taxon>Ostariophysi</taxon>
        <taxon>Siluriformes</taxon>
        <taxon>Sisoridae</taxon>
        <taxon>Sisorinae</taxon>
        <taxon>Bagarius</taxon>
    </lineage>
</organism>
<accession>A0A556VX15</accession>
<evidence type="ECO:0000259" key="2">
    <source>
        <dbReference type="SMART" id="SM00355"/>
    </source>
</evidence>
<dbReference type="AlphaFoldDB" id="A0A556VX15"/>
<feature type="domain" description="C2H2-type" evidence="2">
    <location>
        <begin position="94"/>
        <end position="117"/>
    </location>
</feature>
<dbReference type="PANTHER" id="PTHR37354">
    <property type="entry name" value="CHROMOSOME ALIGNMENT-MAINTAINING PHOSPHOPROTEIN 1"/>
    <property type="match status" value="1"/>
</dbReference>
<dbReference type="OrthoDB" id="8016097at2759"/>
<gene>
    <name evidence="3" type="ORF">Baya_17000</name>
</gene>
<dbReference type="InterPro" id="IPR039330">
    <property type="entry name" value="CAMP"/>
</dbReference>
<protein>
    <submittedName>
        <fullName evidence="3">Chromosome alignment-maintaining phosphoprotein 1</fullName>
    </submittedName>
</protein>
<name>A0A556VX15_BAGYA</name>
<feature type="region of interest" description="Disordered" evidence="1">
    <location>
        <begin position="1"/>
        <end position="40"/>
    </location>
</feature>
<sequence length="235" mass="26516">MEMESSAPACDQIDSPQGPSRSPGRDAEDPEAETQSGDVKRRTSGIRCPYCCYRCRAAFSFQIHVGSQHPVHCEDVSVGRLGKAVFYQRTAKLFHCHICFFTSKDHAVVLDHLLVRHCCVHTAEGPDGVNETELDHVEGRKQEPEQDLTEQHKQHSSNVDSLTRQRSSVSNGQDKDRDVDMSDSSLQHRPGVHQCPYCQFRCSLLDLHQHLSECKTVEKNRNRGEAGTEEDEEDE</sequence>
<feature type="domain" description="C2H2-type" evidence="2">
    <location>
        <begin position="46"/>
        <end position="69"/>
    </location>
</feature>
<feature type="region of interest" description="Disordered" evidence="1">
    <location>
        <begin position="136"/>
        <end position="187"/>
    </location>
</feature>